<dbReference type="InterPro" id="IPR015424">
    <property type="entry name" value="PyrdxlP-dep_Trfase"/>
</dbReference>
<evidence type="ECO:0000256" key="2">
    <source>
        <dbReference type="ARBA" id="ARBA00007441"/>
    </source>
</evidence>
<dbReference type="GO" id="GO:0008483">
    <property type="term" value="F:transaminase activity"/>
    <property type="evidence" value="ECO:0007669"/>
    <property type="project" value="UniProtKB-KW"/>
</dbReference>
<dbReference type="Gene3D" id="3.40.640.10">
    <property type="entry name" value="Type I PLP-dependent aspartate aminotransferase-like (Major domain)"/>
    <property type="match status" value="1"/>
</dbReference>
<keyword evidence="4" id="KW-0808">Transferase</keyword>
<accession>A0AAW0ACK8</accession>
<keyword evidence="8" id="KW-1185">Reference proteome</keyword>
<dbReference type="InterPro" id="IPR004839">
    <property type="entry name" value="Aminotransferase_I/II_large"/>
</dbReference>
<dbReference type="InterPro" id="IPR015421">
    <property type="entry name" value="PyrdxlP-dep_Trfase_major"/>
</dbReference>
<comment type="similarity">
    <text evidence="2">Belongs to the class-I pyridoxal-phosphate-dependent aminotransferase family.</text>
</comment>
<dbReference type="PANTHER" id="PTHR42790">
    <property type="entry name" value="AMINOTRANSFERASE"/>
    <property type="match status" value="1"/>
</dbReference>
<dbReference type="Pfam" id="PF00155">
    <property type="entry name" value="Aminotran_1_2"/>
    <property type="match status" value="1"/>
</dbReference>
<dbReference type="EMBL" id="JAWWNJ010000076">
    <property type="protein sequence ID" value="KAK7006260.1"/>
    <property type="molecule type" value="Genomic_DNA"/>
</dbReference>
<dbReference type="CDD" id="cd00609">
    <property type="entry name" value="AAT_like"/>
    <property type="match status" value="1"/>
</dbReference>
<evidence type="ECO:0000256" key="4">
    <source>
        <dbReference type="ARBA" id="ARBA00022679"/>
    </source>
</evidence>
<name>A0AAW0ACK8_9AGAR</name>
<comment type="cofactor">
    <cofactor evidence="1">
        <name>pyridoxal 5'-phosphate</name>
        <dbReference type="ChEBI" id="CHEBI:597326"/>
    </cofactor>
</comment>
<dbReference type="GO" id="GO:1901605">
    <property type="term" value="P:alpha-amino acid metabolic process"/>
    <property type="evidence" value="ECO:0007669"/>
    <property type="project" value="TreeGrafter"/>
</dbReference>
<proteinExistence type="inferred from homology"/>
<evidence type="ECO:0000256" key="1">
    <source>
        <dbReference type="ARBA" id="ARBA00001933"/>
    </source>
</evidence>
<feature type="domain" description="Aminotransferase class I/classII large" evidence="6">
    <location>
        <begin position="93"/>
        <end position="440"/>
    </location>
</feature>
<gene>
    <name evidence="7" type="ORF">R3P38DRAFT_3037603</name>
</gene>
<evidence type="ECO:0000259" key="6">
    <source>
        <dbReference type="Pfam" id="PF00155"/>
    </source>
</evidence>
<dbReference type="PANTHER" id="PTHR42790:SF19">
    <property type="entry name" value="KYNURENINE_ALPHA-AMINOADIPATE AMINOTRANSFERASE, MITOCHONDRIAL"/>
    <property type="match status" value="1"/>
</dbReference>
<dbReference type="AlphaFoldDB" id="A0AAW0ACK8"/>
<dbReference type="InterPro" id="IPR050859">
    <property type="entry name" value="Class-I_PLP-dep_aminotransf"/>
</dbReference>
<keyword evidence="3" id="KW-0032">Aminotransferase</keyword>
<keyword evidence="5" id="KW-0663">Pyridoxal phosphate</keyword>
<reference evidence="7 8" key="1">
    <citation type="journal article" date="2024" name="J Genomics">
        <title>Draft genome sequencing and assembly of Favolaschia claudopus CIRM-BRFM 2984 isolated from oak limbs.</title>
        <authorList>
            <person name="Navarro D."/>
            <person name="Drula E."/>
            <person name="Chaduli D."/>
            <person name="Cazenave R."/>
            <person name="Ahrendt S."/>
            <person name="Wang J."/>
            <person name="Lipzen A."/>
            <person name="Daum C."/>
            <person name="Barry K."/>
            <person name="Grigoriev I.V."/>
            <person name="Favel A."/>
            <person name="Rosso M.N."/>
            <person name="Martin F."/>
        </authorList>
    </citation>
    <scope>NUCLEOTIDE SEQUENCE [LARGE SCALE GENOMIC DNA]</scope>
    <source>
        <strain evidence="7 8">CIRM-BRFM 2984</strain>
    </source>
</reference>
<evidence type="ECO:0000256" key="5">
    <source>
        <dbReference type="ARBA" id="ARBA00022898"/>
    </source>
</evidence>
<evidence type="ECO:0000313" key="8">
    <source>
        <dbReference type="Proteomes" id="UP001362999"/>
    </source>
</evidence>
<comment type="caution">
    <text evidence="7">The sequence shown here is derived from an EMBL/GenBank/DDBJ whole genome shotgun (WGS) entry which is preliminary data.</text>
</comment>
<dbReference type="Proteomes" id="UP001362999">
    <property type="component" value="Unassembled WGS sequence"/>
</dbReference>
<organism evidence="7 8">
    <name type="scientific">Favolaschia claudopus</name>
    <dbReference type="NCBI Taxonomy" id="2862362"/>
    <lineage>
        <taxon>Eukaryota</taxon>
        <taxon>Fungi</taxon>
        <taxon>Dikarya</taxon>
        <taxon>Basidiomycota</taxon>
        <taxon>Agaricomycotina</taxon>
        <taxon>Agaricomycetes</taxon>
        <taxon>Agaricomycetidae</taxon>
        <taxon>Agaricales</taxon>
        <taxon>Marasmiineae</taxon>
        <taxon>Mycenaceae</taxon>
        <taxon>Favolaschia</taxon>
    </lineage>
</organism>
<protein>
    <submittedName>
        <fullName evidence="7">Aminotran-1-2 domain-containing protein</fullName>
    </submittedName>
</protein>
<sequence length="463" mass="50902">MAESASTSAAILDIMTFFSEQSQLWRACGIRGLFHYEDVPGMISLLAGRPNSSTFPFESITMKVKPSVAGLDQTTTDDPYTITLENDVLNEAMQYGMTAGVGRFIKWLQEFQTHVHKRAFDGSWGVSVGSGSQDLMHKACVSLVEKDDFVLVETPVYSGTLGFLAALPCSLIEAPADAQGLNPSKLEQILANWETTHPGKPYPKLLYTIPSGSNPTGASIPEERKIEVLKLAKKYNFLVLEDDAYAYLYYGPEGKQARSYFALEPEVNGEMGRVVRFDSFSKVLSSGMRLGYMTAAPQLCAAVNMITSNTNLQPSTLTQIIAYSLLSRWGPEGFLAHCRGVAAFYRSRRDMFERVARKHLEGLAEWVTPVAGMFLYIKLLVHNDGREADSEKIVLGKATSKGVLAVPGTAFMPLKGPSPYLRVSFSLIEEDQADEACRRLREAVLEAKMEAEAEDAVGLGKKN</sequence>
<evidence type="ECO:0000256" key="3">
    <source>
        <dbReference type="ARBA" id="ARBA00022576"/>
    </source>
</evidence>
<dbReference type="SUPFAM" id="SSF53383">
    <property type="entry name" value="PLP-dependent transferases"/>
    <property type="match status" value="1"/>
</dbReference>
<dbReference type="GO" id="GO:0030170">
    <property type="term" value="F:pyridoxal phosphate binding"/>
    <property type="evidence" value="ECO:0007669"/>
    <property type="project" value="InterPro"/>
</dbReference>
<evidence type="ECO:0000313" key="7">
    <source>
        <dbReference type="EMBL" id="KAK7006260.1"/>
    </source>
</evidence>